<feature type="transmembrane region" description="Helical" evidence="2">
    <location>
        <begin position="1068"/>
        <end position="1093"/>
    </location>
</feature>
<feature type="transmembrane region" description="Helical" evidence="2">
    <location>
        <begin position="221"/>
        <end position="243"/>
    </location>
</feature>
<keyword evidence="2" id="KW-0812">Transmembrane</keyword>
<protein>
    <submittedName>
        <fullName evidence="3">Uncharacterized protein</fullName>
    </submittedName>
</protein>
<keyword evidence="4" id="KW-1185">Reference proteome</keyword>
<evidence type="ECO:0000256" key="2">
    <source>
        <dbReference type="SAM" id="Phobius"/>
    </source>
</evidence>
<evidence type="ECO:0000313" key="4">
    <source>
        <dbReference type="Proteomes" id="UP000179807"/>
    </source>
</evidence>
<dbReference type="EMBL" id="MLAK01000014">
    <property type="protein sequence ID" value="OHT17302.1"/>
    <property type="molecule type" value="Genomic_DNA"/>
</dbReference>
<keyword evidence="2" id="KW-0472">Membrane</keyword>
<gene>
    <name evidence="3" type="ORF">TRFO_12436</name>
</gene>
<keyword evidence="2" id="KW-1133">Transmembrane helix</keyword>
<comment type="caution">
    <text evidence="3">The sequence shown here is derived from an EMBL/GenBank/DDBJ whole genome shotgun (WGS) entry which is preliminary data.</text>
</comment>
<dbReference type="GeneID" id="94831345"/>
<feature type="transmembrane region" description="Helical" evidence="2">
    <location>
        <begin position="255"/>
        <end position="273"/>
    </location>
</feature>
<feature type="transmembrane region" description="Helical" evidence="2">
    <location>
        <begin position="668"/>
        <end position="686"/>
    </location>
</feature>
<feature type="region of interest" description="Disordered" evidence="1">
    <location>
        <begin position="836"/>
        <end position="865"/>
    </location>
</feature>
<proteinExistence type="predicted"/>
<feature type="transmembrane region" description="Helical" evidence="2">
    <location>
        <begin position="160"/>
        <end position="185"/>
    </location>
</feature>
<feature type="transmembrane region" description="Helical" evidence="2">
    <location>
        <begin position="85"/>
        <end position="104"/>
    </location>
</feature>
<evidence type="ECO:0000256" key="1">
    <source>
        <dbReference type="SAM" id="MobiDB-lite"/>
    </source>
</evidence>
<accession>A0A1J4L5S4</accession>
<feature type="transmembrane region" description="Helical" evidence="2">
    <location>
        <begin position="590"/>
        <end position="611"/>
    </location>
</feature>
<feature type="transmembrane region" description="Helical" evidence="2">
    <location>
        <begin position="197"/>
        <end position="215"/>
    </location>
</feature>
<dbReference type="Proteomes" id="UP000179807">
    <property type="component" value="Unassembled WGS sequence"/>
</dbReference>
<dbReference type="RefSeq" id="XP_068370438.1">
    <property type="nucleotide sequence ID" value="XM_068496641.1"/>
</dbReference>
<feature type="transmembrane region" description="Helical" evidence="2">
    <location>
        <begin position="949"/>
        <end position="971"/>
    </location>
</feature>
<feature type="compositionally biased region" description="Low complexity" evidence="1">
    <location>
        <begin position="845"/>
        <end position="857"/>
    </location>
</feature>
<sequence length="1449" mass="168947">MVEFKFLRYLYPMYLDLHYSFPNHPSLQWLLAIAVFIQYSFLTLHVSRPSSYFDANNDKSIFQYILNVLYFLPWIWGIDPFFLDSLFWLLGSIVSTLLIVYIANKSYKGEYVPFLLIIWGRLFSQYFIQLFSFPLFFRISLLIEYIIYDHGLIYLGTLTIYLLVLFIFLCHQYVASVFLVPFCFLCRSRLDVYDGKTHMFVYCIQMIFSISFQLFSIWKSYAFSGIAFAPYIILLLFLLYFRLFTTVHVSLVAQFMELAPLFSLPFMVLAHLYGPSKWFYFVLILFFLNVGFVMIINLVRRLMKHVSFQILGSFIYNDNSSPKLPKFVPGNICSVIRIISHHNSDPNVLSRFMENQKQTHLRTSVFLELCRYIVIFPERRQEMLHETYNFSSNSTYNRYTLFLFKKAIRSLSTTQTTKKHLNHLNEIYSSYIVHFYLYWNSRKNHEYFHSFLEAFKVTHFFMECRAELRKLLHRFPCCSHLHKLYSELLLNLDGDFEGYKKQKAISKCLEERSDSISDPLLHPMAMINPKILQYCNSSGKLSLSSSSTTGLCLAKNDTLTSFFSRPHKKESRKKTSIASKIQKSRRGIPYFHYFNYLLPVLIAGLFIFHAYPYDYQALVKEKFIASYTLEMTKTLYTAVAAIFIPYAIKDIKPGNIINVTSCREEFMLIPILVSDFFVESPLISYLNEVMMVLTYQEISILLEDASNVCFILDQLPSNMEKLAVTHLNNIVEQKMNCSRSLYDFYDHYSSEYNISVFVFWGTVIMAAFLVIYFITACISLNQIMKNNVKAIEFFSSKERFQTVLQEIEVREKVWEQLKDFASSSINVSDSISQLHLESDTDQNEQKSSSQQQQMNSNTAYSVDSDFSESDEKLRLVRTSSKLSIASSFTGSGLNILKQPKAFVTDPSKLMDISDQTDTETKSTPRQEVDQEVIDNLIGSKNQQDKFSHFYPLLMGLTPWLMLYIFFFFSYFPIHRRCKAEQDKISDIYYIDKHMGYALRLLNSSFYLLYDGYKDLSIYLATENDFRKEQSPISELYYVENCYEFRETICISISSIVHQIVDGDISELYIIRLVIPAIVAFAENAMTSVFTTTLTSMPVVRHSNGICFLIMAVLTLFLILYMGYIHSVLVKKGLNSLFHFPDIFAKKKEKKEIDKKIKKVQRFPTNIILVTSVTESDEIYSISDSILSIINKSSSEMICKRFSKTFPVIDEKAGFQIRENSGKTFISRSKKIGMLTKTILIETTKIEMKSKGFNVIQKLANFIPAYFAKPFSEELTKNYHFDKSVLIFIRMNPKAGQLDKFFTCVDMQIQMYFNIELIRTNGSVLTCICKEVNELEVFLFLRDIIKESENSCRGQKANFALKSIYVDQINELNFEIVKGSEPSAKFEEQQFETMEITSYEIDDKCIGGSEETVLYSNKIIDYTSEKETINGKKIRFISFDKFINEFVCKI</sequence>
<feature type="transmembrane region" description="Helical" evidence="2">
    <location>
        <begin position="1105"/>
        <end position="1123"/>
    </location>
</feature>
<feature type="transmembrane region" description="Helical" evidence="2">
    <location>
        <begin position="61"/>
        <end position="79"/>
    </location>
</feature>
<feature type="transmembrane region" description="Helical" evidence="2">
    <location>
        <begin position="27"/>
        <end position="46"/>
    </location>
</feature>
<reference evidence="3" key="1">
    <citation type="submission" date="2016-10" db="EMBL/GenBank/DDBJ databases">
        <authorList>
            <person name="Benchimol M."/>
            <person name="Almeida L.G."/>
            <person name="Vasconcelos A.T."/>
            <person name="Perreira-Neves A."/>
            <person name="Rosa I.A."/>
            <person name="Tasca T."/>
            <person name="Bogo M.R."/>
            <person name="de Souza W."/>
        </authorList>
    </citation>
    <scope>NUCLEOTIDE SEQUENCE [LARGE SCALE GENOMIC DNA]</scope>
    <source>
        <strain evidence="3">K</strain>
    </source>
</reference>
<feature type="transmembrane region" description="Helical" evidence="2">
    <location>
        <begin position="279"/>
        <end position="299"/>
    </location>
</feature>
<dbReference type="VEuPathDB" id="TrichDB:TRFO_12436"/>
<feature type="transmembrane region" description="Helical" evidence="2">
    <location>
        <begin position="125"/>
        <end position="148"/>
    </location>
</feature>
<feature type="transmembrane region" description="Helical" evidence="2">
    <location>
        <begin position="631"/>
        <end position="648"/>
    </location>
</feature>
<name>A0A1J4L5S4_9EUKA</name>
<organism evidence="3 4">
    <name type="scientific">Tritrichomonas foetus</name>
    <dbReference type="NCBI Taxonomy" id="1144522"/>
    <lineage>
        <taxon>Eukaryota</taxon>
        <taxon>Metamonada</taxon>
        <taxon>Parabasalia</taxon>
        <taxon>Tritrichomonadida</taxon>
        <taxon>Tritrichomonadidae</taxon>
        <taxon>Tritrichomonas</taxon>
    </lineage>
</organism>
<feature type="transmembrane region" description="Helical" evidence="2">
    <location>
        <begin position="757"/>
        <end position="780"/>
    </location>
</feature>
<evidence type="ECO:0000313" key="3">
    <source>
        <dbReference type="EMBL" id="OHT17302.1"/>
    </source>
</evidence>